<protein>
    <submittedName>
        <fullName evidence="2">Uncharacterized protein</fullName>
    </submittedName>
</protein>
<proteinExistence type="predicted"/>
<name>A0A2J7ZKE7_9CHLO</name>
<evidence type="ECO:0000313" key="4">
    <source>
        <dbReference type="Proteomes" id="UP000236333"/>
    </source>
</evidence>
<comment type="caution">
    <text evidence="2">The sequence shown here is derived from an EMBL/GenBank/DDBJ whole genome shotgun (WGS) entry which is preliminary data.</text>
</comment>
<sequence>MAPALLSTRSSICVRSSRPCAARCVARPSRYALAVRAELQDPQAPVRNVHAAMDSFLRRYDVLSTGVGALIVTGYCVYAHGQDPLTALSITFTSTVCALVANELLFTKKQ</sequence>
<dbReference type="Proteomes" id="UP000236333">
    <property type="component" value="Unassembled WGS sequence"/>
</dbReference>
<dbReference type="OrthoDB" id="511048at2759"/>
<evidence type="ECO:0000313" key="3">
    <source>
        <dbReference type="EMBL" id="PNH09464.1"/>
    </source>
</evidence>
<dbReference type="EMBL" id="PGGS01001193">
    <property type="protein sequence ID" value="PNH00742.1"/>
    <property type="molecule type" value="Genomic_DNA"/>
</dbReference>
<dbReference type="EMBL" id="PGGS01000089">
    <property type="protein sequence ID" value="PNH09464.1"/>
    <property type="molecule type" value="Genomic_DNA"/>
</dbReference>
<accession>A0A2J7ZKE7</accession>
<evidence type="ECO:0000256" key="1">
    <source>
        <dbReference type="SAM" id="Phobius"/>
    </source>
</evidence>
<feature type="transmembrane region" description="Helical" evidence="1">
    <location>
        <begin position="87"/>
        <end position="106"/>
    </location>
</feature>
<gene>
    <name evidence="3" type="ORF">TSOC_003903</name>
    <name evidence="2" type="ORF">TSOC_013414</name>
</gene>
<dbReference type="AlphaFoldDB" id="A0A2J7ZKE7"/>
<keyword evidence="4" id="KW-1185">Reference proteome</keyword>
<feature type="transmembrane region" description="Helical" evidence="1">
    <location>
        <begin position="62"/>
        <end position="81"/>
    </location>
</feature>
<organism evidence="2 4">
    <name type="scientific">Tetrabaena socialis</name>
    <dbReference type="NCBI Taxonomy" id="47790"/>
    <lineage>
        <taxon>Eukaryota</taxon>
        <taxon>Viridiplantae</taxon>
        <taxon>Chlorophyta</taxon>
        <taxon>core chlorophytes</taxon>
        <taxon>Chlorophyceae</taxon>
        <taxon>CS clade</taxon>
        <taxon>Chlamydomonadales</taxon>
        <taxon>Tetrabaenaceae</taxon>
        <taxon>Tetrabaena</taxon>
    </lineage>
</organism>
<keyword evidence="1" id="KW-0812">Transmembrane</keyword>
<keyword evidence="1" id="KW-0472">Membrane</keyword>
<keyword evidence="1" id="KW-1133">Transmembrane helix</keyword>
<evidence type="ECO:0000313" key="2">
    <source>
        <dbReference type="EMBL" id="PNH00742.1"/>
    </source>
</evidence>
<reference evidence="2 4" key="1">
    <citation type="journal article" date="2017" name="Mol. Biol. Evol.">
        <title>The 4-celled Tetrabaena socialis nuclear genome reveals the essential components for genetic control of cell number at the origin of multicellularity in the volvocine lineage.</title>
        <authorList>
            <person name="Featherston J."/>
            <person name="Arakaki Y."/>
            <person name="Hanschen E.R."/>
            <person name="Ferris P.J."/>
            <person name="Michod R.E."/>
            <person name="Olson B.J.S.C."/>
            <person name="Nozaki H."/>
            <person name="Durand P.M."/>
        </authorList>
    </citation>
    <scope>NUCLEOTIDE SEQUENCE [LARGE SCALE GENOMIC DNA]</scope>
    <source>
        <strain evidence="2 4">NIES-571</strain>
    </source>
</reference>